<reference evidence="2 3" key="1">
    <citation type="submission" date="2021-05" db="EMBL/GenBank/DDBJ databases">
        <title>Draft Genome Sequences of Clinical Respiratory Isolates of Mycobacterium goodii Recovered in Ireland.</title>
        <authorList>
            <person name="Flanagan P.R."/>
            <person name="Mok S."/>
            <person name="Roycroft E."/>
            <person name="Rogers T.R."/>
            <person name="Fitzgibbon M."/>
        </authorList>
    </citation>
    <scope>NUCLEOTIDE SEQUENCE [LARGE SCALE GENOMIC DNA]</scope>
    <source>
        <strain evidence="2 3">14IE55</strain>
    </source>
</reference>
<gene>
    <name evidence="2" type="ORF">KL859_27050</name>
</gene>
<name>A0ABS6HV18_MYCGD</name>
<dbReference type="EMBL" id="JAHBOM010000026">
    <property type="protein sequence ID" value="MBU8826519.1"/>
    <property type="molecule type" value="Genomic_DNA"/>
</dbReference>
<sequence>MAIPSRLVSLIDQYKGAHGVSDAALARRIGISRENLRLWRTNGLRALPDRDNLRAVARTIGQPYRQVLSAALLDAGYLTDTDAAQPRPYIEILYDVIDALTEATKLTNQPVRQSASGGWEADPDPRAALPIDWAEFVTKALAGAAANVGSTTQILSGRPGSWEADRIRETLVSTVGPDDEHLLPHRTQPVTVDLCVDNILRDLDADPYRDAFDAIDQRELDIPEPDDLPDEPPPPPPPGMEWLHDRDEHGIIAWINDPEKVAAYQRSHAEQPPYEPTPGEHAQQQALDSLAALRETLDQLRREEMQAYADTLTAAITDRLRTLNLNVPLRVTVTAAPNGADRQYGTTPLPGESPSRIDEAIAAAIAETPGPAALPGTPLQRAQAALQRAQQGAPADD</sequence>
<accession>A0ABS6HV18</accession>
<feature type="region of interest" description="Disordered" evidence="1">
    <location>
        <begin position="221"/>
        <end position="244"/>
    </location>
</feature>
<dbReference type="RefSeq" id="WP_214395853.1">
    <property type="nucleotide sequence ID" value="NZ_JAHBOM010000026.1"/>
</dbReference>
<keyword evidence="3" id="KW-1185">Reference proteome</keyword>
<evidence type="ECO:0000313" key="3">
    <source>
        <dbReference type="Proteomes" id="UP000696413"/>
    </source>
</evidence>
<proteinExistence type="predicted"/>
<organism evidence="2 3">
    <name type="scientific">Mycolicibacterium goodii</name>
    <name type="common">Mycobacterium goodii</name>
    <dbReference type="NCBI Taxonomy" id="134601"/>
    <lineage>
        <taxon>Bacteria</taxon>
        <taxon>Bacillati</taxon>
        <taxon>Actinomycetota</taxon>
        <taxon>Actinomycetes</taxon>
        <taxon>Mycobacteriales</taxon>
        <taxon>Mycobacteriaceae</taxon>
        <taxon>Mycolicibacterium</taxon>
    </lineage>
</organism>
<feature type="region of interest" description="Disordered" evidence="1">
    <location>
        <begin position="264"/>
        <end position="284"/>
    </location>
</feature>
<protein>
    <submittedName>
        <fullName evidence="2">XRE family transcriptional regulator</fullName>
    </submittedName>
</protein>
<dbReference type="Proteomes" id="UP000696413">
    <property type="component" value="Unassembled WGS sequence"/>
</dbReference>
<feature type="region of interest" description="Disordered" evidence="1">
    <location>
        <begin position="369"/>
        <end position="397"/>
    </location>
</feature>
<evidence type="ECO:0000256" key="1">
    <source>
        <dbReference type="SAM" id="MobiDB-lite"/>
    </source>
</evidence>
<comment type="caution">
    <text evidence="2">The sequence shown here is derived from an EMBL/GenBank/DDBJ whole genome shotgun (WGS) entry which is preliminary data.</text>
</comment>
<evidence type="ECO:0000313" key="2">
    <source>
        <dbReference type="EMBL" id="MBU8826519.1"/>
    </source>
</evidence>